<accession>A0A401GBZ7</accession>
<organism evidence="1 2">
    <name type="scientific">Sparassis crispa</name>
    <dbReference type="NCBI Taxonomy" id="139825"/>
    <lineage>
        <taxon>Eukaryota</taxon>
        <taxon>Fungi</taxon>
        <taxon>Dikarya</taxon>
        <taxon>Basidiomycota</taxon>
        <taxon>Agaricomycotina</taxon>
        <taxon>Agaricomycetes</taxon>
        <taxon>Polyporales</taxon>
        <taxon>Sparassidaceae</taxon>
        <taxon>Sparassis</taxon>
    </lineage>
</organism>
<evidence type="ECO:0000313" key="2">
    <source>
        <dbReference type="Proteomes" id="UP000287166"/>
    </source>
</evidence>
<keyword evidence="2" id="KW-1185">Reference proteome</keyword>
<gene>
    <name evidence="1" type="ORF">SCP_0208530</name>
</gene>
<evidence type="ECO:0000313" key="1">
    <source>
        <dbReference type="EMBL" id="GBE79653.1"/>
    </source>
</evidence>
<dbReference type="RefSeq" id="XP_027610566.1">
    <property type="nucleotide sequence ID" value="XM_027754765.1"/>
</dbReference>
<proteinExistence type="predicted"/>
<dbReference type="GeneID" id="38776570"/>
<dbReference type="OrthoDB" id="3152032at2759"/>
<sequence>MPRIASAIPCIPFSTIAPPPSAFSIFATAQSPRDTHAMYEDFWQTFRPLPKKAVHSKGCVSVPREASRLKELLRW</sequence>
<protein>
    <submittedName>
        <fullName evidence="1">Uncharacterized protein</fullName>
    </submittedName>
</protein>
<name>A0A401GBZ7_9APHY</name>
<dbReference type="EMBL" id="BFAD01000002">
    <property type="protein sequence ID" value="GBE79653.1"/>
    <property type="molecule type" value="Genomic_DNA"/>
</dbReference>
<dbReference type="AlphaFoldDB" id="A0A401GBZ7"/>
<comment type="caution">
    <text evidence="1">The sequence shown here is derived from an EMBL/GenBank/DDBJ whole genome shotgun (WGS) entry which is preliminary data.</text>
</comment>
<dbReference type="Proteomes" id="UP000287166">
    <property type="component" value="Unassembled WGS sequence"/>
</dbReference>
<dbReference type="InParanoid" id="A0A401GBZ7"/>
<reference evidence="1 2" key="1">
    <citation type="journal article" date="2018" name="Sci. Rep.">
        <title>Genome sequence of the cauliflower mushroom Sparassis crispa (Hanabiratake) and its association with beneficial usage.</title>
        <authorList>
            <person name="Kiyama R."/>
            <person name="Furutani Y."/>
            <person name="Kawaguchi K."/>
            <person name="Nakanishi T."/>
        </authorList>
    </citation>
    <scope>NUCLEOTIDE SEQUENCE [LARGE SCALE GENOMIC DNA]</scope>
</reference>